<accession>A0A1X2HDW2</accession>
<feature type="region of interest" description="Disordered" evidence="2">
    <location>
        <begin position="243"/>
        <end position="265"/>
    </location>
</feature>
<dbReference type="PANTHER" id="PTHR21531">
    <property type="entry name" value="LOW-TEMPERATURE VIABILITY PROTEIN LTV1-RELATED"/>
    <property type="match status" value="1"/>
</dbReference>
<dbReference type="OMA" id="TAQHFTL"/>
<feature type="region of interest" description="Disordered" evidence="2">
    <location>
        <begin position="404"/>
        <end position="535"/>
    </location>
</feature>
<keyword evidence="4" id="KW-1185">Reference proteome</keyword>
<dbReference type="Pfam" id="PF04180">
    <property type="entry name" value="LTV"/>
    <property type="match status" value="1"/>
</dbReference>
<sequence length="535" mass="61500">MGKKPFIDRKEAKHYHVVHRSQRDPLINDNDAGERVLKEYIPGNVQKHKSSDEIERVRRKPVQLDQDEIDRRMGQAATYGIYFDDAGEYDYTQHLRVIGQGGDTVFLEAPQKEEKKPALPKKLSELAFRDDEDGKKRQLIEMPAGVLPSDVEMKVGLMNQGTGQENGLQPDMDPRLREILEALEDEEYIDEETADDDFFGELNADGEEYVPEEEEEEYYEEEVVDDDGNYDWQAAFRNFKRDQRRNGSDDEFEEEEERFDRQTVGTGFSVTSSIMHRNKGLSTLDDRFDKIEEEYGDDDDDDAEEMGAAGLLEDRDDFDDIVGELLDKKELVGKKMQPRLEGGTAEGKLDTLRSALMATRLDDEIIEAEKAKKKKSGAEEVDIWARPTQQTKAWDCQTVLSTYSNLENHPQLISDRGPRKKIVIDPKTGMPSLVAPEPRKSARSKLQESAAEEEDSEEEEEEEDEEEEERANLGVPRSKKESKEEKKARKAAVKEAKKNRRETKKSTKQAFKSEETRQRQILQNQRKSQGVKHIN</sequence>
<dbReference type="GO" id="GO:0000056">
    <property type="term" value="P:ribosomal small subunit export from nucleus"/>
    <property type="evidence" value="ECO:0007669"/>
    <property type="project" value="TreeGrafter"/>
</dbReference>
<dbReference type="OrthoDB" id="5852896at2759"/>
<feature type="compositionally biased region" description="Basic and acidic residues" evidence="2">
    <location>
        <begin position="1"/>
        <end position="11"/>
    </location>
</feature>
<comment type="caution">
    <text evidence="3">The sequence shown here is derived from an EMBL/GenBank/DDBJ whole genome shotgun (WGS) entry which is preliminary data.</text>
</comment>
<dbReference type="GO" id="GO:0030688">
    <property type="term" value="C:preribosome, small subunit precursor"/>
    <property type="evidence" value="ECO:0007669"/>
    <property type="project" value="TreeGrafter"/>
</dbReference>
<dbReference type="STRING" id="13706.A0A1X2HDW2"/>
<dbReference type="EMBL" id="MCGN01000005">
    <property type="protein sequence ID" value="ORY96516.1"/>
    <property type="molecule type" value="Genomic_DNA"/>
</dbReference>
<dbReference type="Proteomes" id="UP000242180">
    <property type="component" value="Unassembled WGS sequence"/>
</dbReference>
<dbReference type="AlphaFoldDB" id="A0A1X2HDW2"/>
<feature type="compositionally biased region" description="Acidic residues" evidence="2">
    <location>
        <begin position="450"/>
        <end position="469"/>
    </location>
</feature>
<reference evidence="3 4" key="1">
    <citation type="submission" date="2016-07" db="EMBL/GenBank/DDBJ databases">
        <title>Pervasive Adenine N6-methylation of Active Genes in Fungi.</title>
        <authorList>
            <consortium name="DOE Joint Genome Institute"/>
            <person name="Mondo S.J."/>
            <person name="Dannebaum R.O."/>
            <person name="Kuo R.C."/>
            <person name="Labutti K."/>
            <person name="Haridas S."/>
            <person name="Kuo A."/>
            <person name="Salamov A."/>
            <person name="Ahrendt S.R."/>
            <person name="Lipzen A."/>
            <person name="Sullivan W."/>
            <person name="Andreopoulos W.B."/>
            <person name="Clum A."/>
            <person name="Lindquist E."/>
            <person name="Daum C."/>
            <person name="Ramamoorthy G.K."/>
            <person name="Gryganskyi A."/>
            <person name="Culley D."/>
            <person name="Magnuson J.K."/>
            <person name="James T.Y."/>
            <person name="O'Malley M.A."/>
            <person name="Stajich J.E."/>
            <person name="Spatafora J.W."/>
            <person name="Visel A."/>
            <person name="Grigoriev I.V."/>
        </authorList>
    </citation>
    <scope>NUCLEOTIDE SEQUENCE [LARGE SCALE GENOMIC DNA]</scope>
    <source>
        <strain evidence="3 4">NRRL 2496</strain>
    </source>
</reference>
<dbReference type="GO" id="GO:0005829">
    <property type="term" value="C:cytosol"/>
    <property type="evidence" value="ECO:0007669"/>
    <property type="project" value="TreeGrafter"/>
</dbReference>
<feature type="compositionally biased region" description="Basic residues" evidence="2">
    <location>
        <begin position="497"/>
        <end position="507"/>
    </location>
</feature>
<gene>
    <name evidence="3" type="ORF">BCR43DRAFT_524595</name>
</gene>
<evidence type="ECO:0000256" key="2">
    <source>
        <dbReference type="SAM" id="MobiDB-lite"/>
    </source>
</evidence>
<dbReference type="GO" id="GO:0042274">
    <property type="term" value="P:ribosomal small subunit biogenesis"/>
    <property type="evidence" value="ECO:0007669"/>
    <property type="project" value="InterPro"/>
</dbReference>
<feature type="compositionally biased region" description="Basic and acidic residues" evidence="2">
    <location>
        <begin position="478"/>
        <end position="496"/>
    </location>
</feature>
<protein>
    <submittedName>
        <fullName evidence="3">Low temperature viability protein-domain-containing protein</fullName>
    </submittedName>
</protein>
<organism evidence="3 4">
    <name type="scientific">Syncephalastrum racemosum</name>
    <name type="common">Filamentous fungus</name>
    <dbReference type="NCBI Taxonomy" id="13706"/>
    <lineage>
        <taxon>Eukaryota</taxon>
        <taxon>Fungi</taxon>
        <taxon>Fungi incertae sedis</taxon>
        <taxon>Mucoromycota</taxon>
        <taxon>Mucoromycotina</taxon>
        <taxon>Mucoromycetes</taxon>
        <taxon>Mucorales</taxon>
        <taxon>Syncephalastraceae</taxon>
        <taxon>Syncephalastrum</taxon>
    </lineage>
</organism>
<feature type="compositionally biased region" description="Polar residues" evidence="2">
    <location>
        <begin position="519"/>
        <end position="528"/>
    </location>
</feature>
<dbReference type="PANTHER" id="PTHR21531:SF0">
    <property type="entry name" value="PROTEIN LTV1 HOMOLOG"/>
    <property type="match status" value="1"/>
</dbReference>
<dbReference type="GO" id="GO:0005634">
    <property type="term" value="C:nucleus"/>
    <property type="evidence" value="ECO:0007669"/>
    <property type="project" value="TreeGrafter"/>
</dbReference>
<feature type="region of interest" description="Disordered" evidence="2">
    <location>
        <begin position="1"/>
        <end position="29"/>
    </location>
</feature>
<evidence type="ECO:0000256" key="1">
    <source>
        <dbReference type="ARBA" id="ARBA00009078"/>
    </source>
</evidence>
<dbReference type="InParanoid" id="A0A1X2HDW2"/>
<proteinExistence type="inferred from homology"/>
<comment type="similarity">
    <text evidence="1">Belongs to the LTV1 family.</text>
</comment>
<evidence type="ECO:0000313" key="4">
    <source>
        <dbReference type="Proteomes" id="UP000242180"/>
    </source>
</evidence>
<name>A0A1X2HDW2_SYNRA</name>
<evidence type="ECO:0000313" key="3">
    <source>
        <dbReference type="EMBL" id="ORY96516.1"/>
    </source>
</evidence>
<dbReference type="InterPro" id="IPR007307">
    <property type="entry name" value="Ltv1"/>
</dbReference>
<dbReference type="FunCoup" id="A0A1X2HDW2">
    <property type="interactions" value="337"/>
</dbReference>